<feature type="domain" description="Divergent 4Fe-4S mono-cluster" evidence="9">
    <location>
        <begin position="1"/>
        <end position="63"/>
    </location>
</feature>
<evidence type="ECO:0000256" key="3">
    <source>
        <dbReference type="ARBA" id="ARBA00022723"/>
    </source>
</evidence>
<accession>A0A542DIT6</accession>
<comment type="caution">
    <text evidence="10">The sequence shown here is derived from an EMBL/GenBank/DDBJ whole genome shotgun (WGS) entry which is preliminary data.</text>
</comment>
<keyword evidence="2 8" id="KW-0813">Transport</keyword>
<dbReference type="SUPFAM" id="SSF54862">
    <property type="entry name" value="4Fe-4S ferredoxins"/>
    <property type="match status" value="1"/>
</dbReference>
<dbReference type="GO" id="GO:0005506">
    <property type="term" value="F:iron ion binding"/>
    <property type="evidence" value="ECO:0007669"/>
    <property type="project" value="UniProtKB-UniRule"/>
</dbReference>
<dbReference type="PANTHER" id="PTHR36923:SF3">
    <property type="entry name" value="FERREDOXIN"/>
    <property type="match status" value="1"/>
</dbReference>
<evidence type="ECO:0000256" key="8">
    <source>
        <dbReference type="RuleBase" id="RU368020"/>
    </source>
</evidence>
<keyword evidence="11" id="KW-1185">Reference proteome</keyword>
<dbReference type="InterPro" id="IPR001080">
    <property type="entry name" value="3Fe4S_ferredoxin"/>
</dbReference>
<keyword evidence="3 8" id="KW-0479">Metal-binding</keyword>
<evidence type="ECO:0000256" key="2">
    <source>
        <dbReference type="ARBA" id="ARBA00022448"/>
    </source>
</evidence>
<comment type="cofactor">
    <cofactor evidence="1">
        <name>[3Fe-4S] cluster</name>
        <dbReference type="ChEBI" id="CHEBI:21137"/>
    </cofactor>
</comment>
<reference evidence="10 11" key="1">
    <citation type="submission" date="2019-06" db="EMBL/GenBank/DDBJ databases">
        <title>Sequencing the genomes of 1000 actinobacteria strains.</title>
        <authorList>
            <person name="Klenk H.-P."/>
        </authorList>
    </citation>
    <scope>NUCLEOTIDE SEQUENCE [LARGE SCALE GENOMIC DNA]</scope>
    <source>
        <strain evidence="10 11">DSM 45679</strain>
    </source>
</reference>
<dbReference type="GO" id="GO:0051538">
    <property type="term" value="F:3 iron, 4 sulfur cluster binding"/>
    <property type="evidence" value="ECO:0007669"/>
    <property type="project" value="UniProtKB-KW"/>
</dbReference>
<protein>
    <recommendedName>
        <fullName evidence="8">Ferredoxin</fullName>
    </recommendedName>
</protein>
<comment type="function">
    <text evidence="8">Ferredoxins are iron-sulfur proteins that transfer electrons in a wide variety of metabolic reactions.</text>
</comment>
<dbReference type="PRINTS" id="PR00352">
    <property type="entry name" value="3FE4SFRDOXIN"/>
</dbReference>
<evidence type="ECO:0000256" key="6">
    <source>
        <dbReference type="ARBA" id="ARBA00023014"/>
    </source>
</evidence>
<evidence type="ECO:0000259" key="9">
    <source>
        <dbReference type="Pfam" id="PF06902"/>
    </source>
</evidence>
<name>A0A542DIT6_AMYCI</name>
<dbReference type="Gene3D" id="3.30.70.20">
    <property type="match status" value="1"/>
</dbReference>
<sequence length="67" mass="6857">MKIEVDKEVCCAAGMCALTAPEVFDQDEADGTVMLLEPAPAAQHHAAAREAAELCPSGAITVNDDGG</sequence>
<dbReference type="RefSeq" id="WP_141998199.1">
    <property type="nucleotide sequence ID" value="NZ_VFML01000001.1"/>
</dbReference>
<evidence type="ECO:0000256" key="1">
    <source>
        <dbReference type="ARBA" id="ARBA00001927"/>
    </source>
</evidence>
<dbReference type="OrthoDB" id="14703at2"/>
<keyword evidence="7" id="KW-0003">3Fe-4S</keyword>
<dbReference type="InterPro" id="IPR051269">
    <property type="entry name" value="Fe-S_cluster_ET"/>
</dbReference>
<dbReference type="GO" id="GO:0009055">
    <property type="term" value="F:electron transfer activity"/>
    <property type="evidence" value="ECO:0007669"/>
    <property type="project" value="UniProtKB-UniRule"/>
</dbReference>
<dbReference type="AlphaFoldDB" id="A0A542DIT6"/>
<dbReference type="Proteomes" id="UP000320876">
    <property type="component" value="Unassembled WGS sequence"/>
</dbReference>
<organism evidence="10 11">
    <name type="scientific">Amycolatopsis cihanbeyliensis</name>
    <dbReference type="NCBI Taxonomy" id="1128664"/>
    <lineage>
        <taxon>Bacteria</taxon>
        <taxon>Bacillati</taxon>
        <taxon>Actinomycetota</taxon>
        <taxon>Actinomycetes</taxon>
        <taxon>Pseudonocardiales</taxon>
        <taxon>Pseudonocardiaceae</taxon>
        <taxon>Amycolatopsis</taxon>
    </lineage>
</organism>
<keyword evidence="4 8" id="KW-0249">Electron transport</keyword>
<proteinExistence type="predicted"/>
<keyword evidence="6 8" id="KW-0411">Iron-sulfur</keyword>
<keyword evidence="5 8" id="KW-0408">Iron</keyword>
<evidence type="ECO:0000256" key="5">
    <source>
        <dbReference type="ARBA" id="ARBA00023004"/>
    </source>
</evidence>
<evidence type="ECO:0000256" key="4">
    <source>
        <dbReference type="ARBA" id="ARBA00022982"/>
    </source>
</evidence>
<dbReference type="InterPro" id="IPR010693">
    <property type="entry name" value="Divergent_4Fe-4S_mono-cluster"/>
</dbReference>
<evidence type="ECO:0000256" key="7">
    <source>
        <dbReference type="ARBA" id="ARBA00023291"/>
    </source>
</evidence>
<dbReference type="Pfam" id="PF06902">
    <property type="entry name" value="Fer4_19"/>
    <property type="match status" value="1"/>
</dbReference>
<gene>
    <name evidence="10" type="ORF">FB471_2625</name>
</gene>
<evidence type="ECO:0000313" key="10">
    <source>
        <dbReference type="EMBL" id="TQJ02875.1"/>
    </source>
</evidence>
<dbReference type="EMBL" id="VFML01000001">
    <property type="protein sequence ID" value="TQJ02875.1"/>
    <property type="molecule type" value="Genomic_DNA"/>
</dbReference>
<evidence type="ECO:0000313" key="11">
    <source>
        <dbReference type="Proteomes" id="UP000320876"/>
    </source>
</evidence>
<dbReference type="PANTHER" id="PTHR36923">
    <property type="entry name" value="FERREDOXIN"/>
    <property type="match status" value="1"/>
</dbReference>